<sequence>MATLKEHVLNEAGERQDRLTIGQLVTLIERHDPEEGPGVTRERIREYAEALAERDAPVNPDKVDGAIDDRLAEDESLSGPVSWTGSTTLFDVGEGRVS</sequence>
<name>A0ABD5S4Q2_9EURY</name>
<comment type="caution">
    <text evidence="1">The sequence shown here is derived from an EMBL/GenBank/DDBJ whole genome shotgun (WGS) entry which is preliminary data.</text>
</comment>
<accession>A0ABD5S4Q2</accession>
<feature type="non-terminal residue" evidence="1">
    <location>
        <position position="98"/>
    </location>
</feature>
<dbReference type="AlphaFoldDB" id="A0ABD5S4Q2"/>
<evidence type="ECO:0000313" key="2">
    <source>
        <dbReference type="Proteomes" id="UP001596328"/>
    </source>
</evidence>
<protein>
    <submittedName>
        <fullName evidence="1">Uncharacterized protein</fullName>
    </submittedName>
</protein>
<keyword evidence="2" id="KW-1185">Reference proteome</keyword>
<proteinExistence type="predicted"/>
<evidence type="ECO:0000313" key="1">
    <source>
        <dbReference type="EMBL" id="MFC6726222.1"/>
    </source>
</evidence>
<gene>
    <name evidence="1" type="ORF">ACFQE1_18005</name>
</gene>
<reference evidence="1 2" key="1">
    <citation type="journal article" date="2019" name="Int. J. Syst. Evol. Microbiol.">
        <title>The Global Catalogue of Microorganisms (GCM) 10K type strain sequencing project: providing services to taxonomists for standard genome sequencing and annotation.</title>
        <authorList>
            <consortium name="The Broad Institute Genomics Platform"/>
            <consortium name="The Broad Institute Genome Sequencing Center for Infectious Disease"/>
            <person name="Wu L."/>
            <person name="Ma J."/>
        </authorList>
    </citation>
    <scope>NUCLEOTIDE SEQUENCE [LARGE SCALE GENOMIC DNA]</scope>
    <source>
        <strain evidence="1 2">NBRC 111368</strain>
    </source>
</reference>
<dbReference type="Proteomes" id="UP001596328">
    <property type="component" value="Unassembled WGS sequence"/>
</dbReference>
<organism evidence="1 2">
    <name type="scientific">Halobium palmae</name>
    <dbReference type="NCBI Taxonomy" id="1776492"/>
    <lineage>
        <taxon>Archaea</taxon>
        <taxon>Methanobacteriati</taxon>
        <taxon>Methanobacteriota</taxon>
        <taxon>Stenosarchaea group</taxon>
        <taxon>Halobacteria</taxon>
        <taxon>Halobacteriales</taxon>
        <taxon>Haloferacaceae</taxon>
        <taxon>Halobium</taxon>
    </lineage>
</organism>
<dbReference type="EMBL" id="JBHSWU010000965">
    <property type="protein sequence ID" value="MFC6726222.1"/>
    <property type="molecule type" value="Genomic_DNA"/>
</dbReference>